<keyword evidence="2" id="KW-1185">Reference proteome</keyword>
<evidence type="ECO:0000313" key="1">
    <source>
        <dbReference type="EMBL" id="KAJ3545049.1"/>
    </source>
</evidence>
<accession>A0ACC1SRX8</accession>
<proteinExistence type="predicted"/>
<dbReference type="EMBL" id="JANHOG010001070">
    <property type="protein sequence ID" value="KAJ3545049.1"/>
    <property type="molecule type" value="Genomic_DNA"/>
</dbReference>
<protein>
    <submittedName>
        <fullName evidence="1">Uncharacterized protein</fullName>
    </submittedName>
</protein>
<dbReference type="Proteomes" id="UP001148662">
    <property type="component" value="Unassembled WGS sequence"/>
</dbReference>
<reference evidence="1" key="1">
    <citation type="submission" date="2022-07" db="EMBL/GenBank/DDBJ databases">
        <title>Genome Sequence of Phlebia brevispora.</title>
        <authorList>
            <person name="Buettner E."/>
        </authorList>
    </citation>
    <scope>NUCLEOTIDE SEQUENCE</scope>
    <source>
        <strain evidence="1">MPL23</strain>
    </source>
</reference>
<name>A0ACC1SRX8_9APHY</name>
<organism evidence="1 2">
    <name type="scientific">Phlebia brevispora</name>
    <dbReference type="NCBI Taxonomy" id="194682"/>
    <lineage>
        <taxon>Eukaryota</taxon>
        <taxon>Fungi</taxon>
        <taxon>Dikarya</taxon>
        <taxon>Basidiomycota</taxon>
        <taxon>Agaricomycotina</taxon>
        <taxon>Agaricomycetes</taxon>
        <taxon>Polyporales</taxon>
        <taxon>Meruliaceae</taxon>
        <taxon>Phlebia</taxon>
    </lineage>
</organism>
<comment type="caution">
    <text evidence="1">The sequence shown here is derived from an EMBL/GenBank/DDBJ whole genome shotgun (WGS) entry which is preliminary data.</text>
</comment>
<sequence>MADSASTSTLSQRALFAPLNFDLLLSIMELIPERRDLFSFMRTCHDLYTSGIPLLLRFPCLLDPRNLRSFHDFLSSNAPSRFKALSNLHVDADSGDGGCEMIIASSTDLETLADMLQKATALEKLSLYGKRLCQNADIPRAIASLTTLRTLKLWSRYGEHTEFILTRLHSPLTSVKLNYHPTQDVFLPLANFRNTLQSASLLGGIYIATDTRWLHVTHLEIAYSRPRLSVLVPALPNITTLMIGEVDVHLGDEASDTLRHENIQFQERHSSSVWKLYSLSTDLEALYALGLQFQVPQLKITDFVPVNHVDLSWLPDAIAPLRPVQLIVWGFAHPTDPKGLAELFRKGAGDLRELYISAVLSDESPDYDVHMETFLNELAPLNEYGPGLSMLSFFIDADKAAWDAEARADEFLDHFDSNAFARRVIGMLPSIKLMRLKKQSDIAISQQYWESCDQGGVEEVGEERLGLMKGYEDFDITKCQKNPLPPPLNAPNWHSKFNLDERLRLEGRRKIPIPERSFSGVAISRTRIQVLSIASLLESTCGHTKLPMFTMADSVSTNILAQRAPFSPLNLDLLLSTMEFISERSDLFSFMRTCHDLYTRGIRLLLKFPCVISPRHLPSFYNFLLSNAPSTFRALRHLNLNSFRYEPTYMRDAAYNANLETLVDILQKATTLEVLTLYGEILCEHGGLPLAIASSTNLHTLNIRGRNAEQTEFILTRLRSPLTSVHVHFHYGQDVLPLLANFCGTLQSVKLSDGDYTSAGNRWIHVTHLELAYSRPRLSLLAPAFPNITTLIMPNMDLNFEDDWETIEDLQDENIEFQETRSSPIWKLSFLSTDLAGLFALGLQFQVPRVRIEELVSSHYVPLEWLSSIMSNLRPVQLILWGFDNLYDMEDLSEMFSEGMEDLRELYISSDLPDADPNDDNPMERLLNGLAPLDQYNPGLSVLSFCIHAARPSSNSVERRDKVLMQFDTNVFARRVAERLPSVKLMRVNLKARSDSTVISQQYWESCDQGGIQEVSGGRVGMMKEYEDFDQD</sequence>
<evidence type="ECO:0000313" key="2">
    <source>
        <dbReference type="Proteomes" id="UP001148662"/>
    </source>
</evidence>
<gene>
    <name evidence="1" type="ORF">NM688_g5673</name>
</gene>